<name>A0A0K8P612_PISS1</name>
<proteinExistence type="predicted"/>
<comment type="caution">
    <text evidence="1">The sequence shown here is derived from an EMBL/GenBank/DDBJ whole genome shotgun (WGS) entry which is preliminary data.</text>
</comment>
<dbReference type="OrthoDB" id="5394387at2"/>
<accession>A0A0K8P612</accession>
<dbReference type="EMBL" id="BBYR01000065">
    <property type="protein sequence ID" value="GAP38052.1"/>
    <property type="molecule type" value="Genomic_DNA"/>
</dbReference>
<dbReference type="AlphaFoldDB" id="A0A0K8P612"/>
<evidence type="ECO:0000313" key="1">
    <source>
        <dbReference type="EMBL" id="GAP38052.1"/>
    </source>
</evidence>
<sequence>MLLGQRHIQAAVDLWRKDGLKPSTIQTHLSFLRGLAGWLGKPGFIRPPAYYGLELAEYQRSGINGRDKSWSAQGVDVDGLIDQVAAFDPYVGGMLRLIRAL</sequence>
<protein>
    <submittedName>
        <fullName evidence="1">Putative regulatory protein</fullName>
    </submittedName>
</protein>
<organism evidence="1 2">
    <name type="scientific">Piscinibacter sakaiensis</name>
    <name type="common">Ideonella sakaiensis</name>
    <dbReference type="NCBI Taxonomy" id="1547922"/>
    <lineage>
        <taxon>Bacteria</taxon>
        <taxon>Pseudomonadati</taxon>
        <taxon>Pseudomonadota</taxon>
        <taxon>Betaproteobacteria</taxon>
        <taxon>Burkholderiales</taxon>
        <taxon>Sphaerotilaceae</taxon>
        <taxon>Piscinibacter</taxon>
    </lineage>
</organism>
<gene>
    <name evidence="1" type="ORF">ISF6_4246</name>
</gene>
<dbReference type="Proteomes" id="UP000037660">
    <property type="component" value="Unassembled WGS sequence"/>
</dbReference>
<keyword evidence="2" id="KW-1185">Reference proteome</keyword>
<dbReference type="RefSeq" id="WP_054021941.1">
    <property type="nucleotide sequence ID" value="NZ_BBYR01000065.1"/>
</dbReference>
<evidence type="ECO:0000313" key="2">
    <source>
        <dbReference type="Proteomes" id="UP000037660"/>
    </source>
</evidence>
<reference evidence="1 2" key="2">
    <citation type="journal article" date="2016" name="Science">
        <title>A bacterium that degrades and assimilates poly(ethylene terephthalate).</title>
        <authorList>
            <person name="Yoshida S."/>
            <person name="Hiraga K."/>
            <person name="Takehana T."/>
            <person name="Taniguchi I."/>
            <person name="Yamaji H."/>
            <person name="Maeda Y."/>
            <person name="Toyohara K."/>
            <person name="Miyamoto K."/>
            <person name="Kimura Y."/>
            <person name="Oda K."/>
        </authorList>
    </citation>
    <scope>NUCLEOTIDE SEQUENCE [LARGE SCALE GENOMIC DNA]</scope>
    <source>
        <strain evidence="2">NBRC 110686 / TISTR 2288 / 201-F6</strain>
    </source>
</reference>
<reference evidence="2" key="1">
    <citation type="submission" date="2015-07" db="EMBL/GenBank/DDBJ databases">
        <title>Discovery of a poly(ethylene terephthalate assimilation.</title>
        <authorList>
            <person name="Yoshida S."/>
            <person name="Hiraga K."/>
            <person name="Takehana T."/>
            <person name="Taniguchi I."/>
            <person name="Yamaji H."/>
            <person name="Maeda Y."/>
            <person name="Toyohara K."/>
            <person name="Miyamoto K."/>
            <person name="Kimura Y."/>
            <person name="Oda K."/>
        </authorList>
    </citation>
    <scope>NUCLEOTIDE SEQUENCE [LARGE SCALE GENOMIC DNA]</scope>
    <source>
        <strain evidence="2">NBRC 110686 / TISTR 2288 / 201-F6</strain>
    </source>
</reference>